<dbReference type="RefSeq" id="WP_124821902.1">
    <property type="nucleotide sequence ID" value="NZ_QDGB01000326.1"/>
</dbReference>
<comment type="caution">
    <text evidence="1">The sequence shown here is derived from an EMBL/GenBank/DDBJ whole genome shotgun (WGS) entry which is preliminary data.</text>
</comment>
<organism evidence="1 2">
    <name type="scientific">Micromonospora ureilytica</name>
    <dbReference type="NCBI Taxonomy" id="709868"/>
    <lineage>
        <taxon>Bacteria</taxon>
        <taxon>Bacillati</taxon>
        <taxon>Actinomycetota</taxon>
        <taxon>Actinomycetes</taxon>
        <taxon>Micromonosporales</taxon>
        <taxon>Micromonosporaceae</taxon>
        <taxon>Micromonospora</taxon>
    </lineage>
</organism>
<evidence type="ECO:0000313" key="1">
    <source>
        <dbReference type="EMBL" id="RQX13385.1"/>
    </source>
</evidence>
<gene>
    <name evidence="1" type="ORF">DDE19_25945</name>
</gene>
<dbReference type="AlphaFoldDB" id="A0A3N9XJX5"/>
<accession>A0A3N9XJX5</accession>
<dbReference type="Proteomes" id="UP000278981">
    <property type="component" value="Unassembled WGS sequence"/>
</dbReference>
<evidence type="ECO:0000313" key="2">
    <source>
        <dbReference type="Proteomes" id="UP000278981"/>
    </source>
</evidence>
<dbReference type="OrthoDB" id="3398618at2"/>
<dbReference type="EMBL" id="QDGB01000326">
    <property type="protein sequence ID" value="RQX13385.1"/>
    <property type="molecule type" value="Genomic_DNA"/>
</dbReference>
<protein>
    <submittedName>
        <fullName evidence="1">Uncharacterized protein</fullName>
    </submittedName>
</protein>
<reference evidence="1 2" key="1">
    <citation type="submission" date="2018-04" db="EMBL/GenBank/DDBJ databases">
        <title>Micromonosporas from Atacama Desert.</title>
        <authorList>
            <person name="Carro L."/>
            <person name="Klenk H.-P."/>
            <person name="Goodfellow M."/>
        </authorList>
    </citation>
    <scope>NUCLEOTIDE SEQUENCE [LARGE SCALE GENOMIC DNA]</scope>
    <source>
        <strain evidence="1 2">LB19</strain>
    </source>
</reference>
<proteinExistence type="predicted"/>
<name>A0A3N9XJX5_9ACTN</name>
<sequence>MADPANVTLTQLRDAFALLGIDLNDDFVKLELRESALTIHRVARTTSGMPACLPDGGVQVTGSTINVVAALPLAPQK</sequence>